<organism evidence="2 3">
    <name type="scientific">Digitaria exilis</name>
    <dbReference type="NCBI Taxonomy" id="1010633"/>
    <lineage>
        <taxon>Eukaryota</taxon>
        <taxon>Viridiplantae</taxon>
        <taxon>Streptophyta</taxon>
        <taxon>Embryophyta</taxon>
        <taxon>Tracheophyta</taxon>
        <taxon>Spermatophyta</taxon>
        <taxon>Magnoliopsida</taxon>
        <taxon>Liliopsida</taxon>
        <taxon>Poales</taxon>
        <taxon>Poaceae</taxon>
        <taxon>PACMAD clade</taxon>
        <taxon>Panicoideae</taxon>
        <taxon>Panicodae</taxon>
        <taxon>Paniceae</taxon>
        <taxon>Anthephorinae</taxon>
        <taxon>Digitaria</taxon>
    </lineage>
</organism>
<evidence type="ECO:0000313" key="3">
    <source>
        <dbReference type="Proteomes" id="UP000636709"/>
    </source>
</evidence>
<feature type="domain" description="KIB1-4 beta-propeller" evidence="1">
    <location>
        <begin position="91"/>
        <end position="334"/>
    </location>
</feature>
<comment type="caution">
    <text evidence="2">The sequence shown here is derived from an EMBL/GenBank/DDBJ whole genome shotgun (WGS) entry which is preliminary data.</text>
</comment>
<accession>A0A835EYQ5</accession>
<gene>
    <name evidence="2" type="ORF">HU200_022249</name>
</gene>
<dbReference type="EMBL" id="JACEFO010001669">
    <property type="protein sequence ID" value="KAF8723096.1"/>
    <property type="molecule type" value="Genomic_DNA"/>
</dbReference>
<dbReference type="AlphaFoldDB" id="A0A835EYQ5"/>
<protein>
    <recommendedName>
        <fullName evidence="1">KIB1-4 beta-propeller domain-containing protein</fullName>
    </recommendedName>
</protein>
<sequence>MRDWAFLHGGFLHDIFTRLPADADATSFRHACRGWRAVAEPGALVPGPWFLLRSAAAAANSRRAFVRPAGPRRVTPVRLNPTARGDEATPCASRGWLAVSDGKRLFLRDPISLAEVPLPAFDDLDNELSEIFLSDDPLDVPAGRWTAFAFFKPKQIVAYPGRVLAFYRPGGGADQWVRFDLNGQQVAFYWGLEFFRGRAYVVVGVNCTLAVCDVDTRSLVASAVHLRPHMEHWEWRTQQCLVECGGDLLAVMVTRYEVARWPSCYVVARRRAPRFVVKVMKVMFAADSGGFMPVMVSDVRHIGDYALFVPPRGHAFALPASGFPAVRSGCVYHFATKVNEQNVVRGMAISDLLDLTGQESNTCRKLPLAGKWHPVSWLWPRRPSFDGTPGRRRRQWRS</sequence>
<dbReference type="Proteomes" id="UP000636709">
    <property type="component" value="Unassembled WGS sequence"/>
</dbReference>
<dbReference type="PANTHER" id="PTHR36901:SF5">
    <property type="entry name" value="OS10G0520200 PROTEIN"/>
    <property type="match status" value="1"/>
</dbReference>
<dbReference type="Pfam" id="PF03478">
    <property type="entry name" value="Beta-prop_KIB1-4"/>
    <property type="match status" value="1"/>
</dbReference>
<dbReference type="InterPro" id="IPR005174">
    <property type="entry name" value="KIB1-4_b-propeller"/>
</dbReference>
<dbReference type="OrthoDB" id="681238at2759"/>
<reference evidence="2" key="1">
    <citation type="submission" date="2020-07" db="EMBL/GenBank/DDBJ databases">
        <title>Genome sequence and genetic diversity analysis of an under-domesticated orphan crop, white fonio (Digitaria exilis).</title>
        <authorList>
            <person name="Bennetzen J.L."/>
            <person name="Chen S."/>
            <person name="Ma X."/>
            <person name="Wang X."/>
            <person name="Yssel A.E.J."/>
            <person name="Chaluvadi S.R."/>
            <person name="Johnson M."/>
            <person name="Gangashetty P."/>
            <person name="Hamidou F."/>
            <person name="Sanogo M.D."/>
            <person name="Zwaenepoel A."/>
            <person name="Wallace J."/>
            <person name="Van De Peer Y."/>
            <person name="Van Deynze A."/>
        </authorList>
    </citation>
    <scope>NUCLEOTIDE SEQUENCE</scope>
    <source>
        <tissue evidence="2">Leaves</tissue>
    </source>
</reference>
<name>A0A835EYQ5_9POAL</name>
<evidence type="ECO:0000313" key="2">
    <source>
        <dbReference type="EMBL" id="KAF8723096.1"/>
    </source>
</evidence>
<keyword evidence="3" id="KW-1185">Reference proteome</keyword>
<evidence type="ECO:0000259" key="1">
    <source>
        <dbReference type="Pfam" id="PF03478"/>
    </source>
</evidence>
<dbReference type="PANTHER" id="PTHR36901">
    <property type="entry name" value="F-BOX DOMAIN CONTAINING PROTEIN, EXPRESSED-RELATED"/>
    <property type="match status" value="1"/>
</dbReference>
<proteinExistence type="predicted"/>